<dbReference type="GO" id="GO:0005524">
    <property type="term" value="F:ATP binding"/>
    <property type="evidence" value="ECO:0007669"/>
    <property type="project" value="UniProtKB-UniRule"/>
</dbReference>
<feature type="binding site" evidence="11">
    <location>
        <position position="71"/>
    </location>
    <ligand>
        <name>ATP</name>
        <dbReference type="ChEBI" id="CHEBI:30616"/>
    </ligand>
</feature>
<dbReference type="UniPathway" id="UPA00886"/>
<feature type="binding site" evidence="11">
    <location>
        <position position="95"/>
    </location>
    <ligand>
        <name>ATP</name>
        <dbReference type="ChEBI" id="CHEBI:30616"/>
    </ligand>
</feature>
<dbReference type="Gene3D" id="1.10.10.520">
    <property type="entry name" value="Ubiquitin activating enzymes (Uba3). Chain: B, domain 2"/>
    <property type="match status" value="1"/>
</dbReference>
<evidence type="ECO:0000256" key="10">
    <source>
        <dbReference type="PIRSR" id="PIRSR039133-1"/>
    </source>
</evidence>
<keyword evidence="5 9" id="KW-0833">Ubl conjugation pathway</keyword>
<evidence type="ECO:0000259" key="15">
    <source>
        <dbReference type="Pfam" id="PF00899"/>
    </source>
</evidence>
<dbReference type="FunFam" id="3.40.50.720:FF:000618">
    <property type="entry name" value="SUMO-activating enzyme subunit 2"/>
    <property type="match status" value="1"/>
</dbReference>
<feature type="binding site" evidence="12">
    <location>
        <position position="451"/>
    </location>
    <ligand>
        <name>Zn(2+)</name>
        <dbReference type="ChEBI" id="CHEBI:29105"/>
    </ligand>
</feature>
<evidence type="ECO:0000256" key="12">
    <source>
        <dbReference type="PIRSR" id="PIRSR039133-3"/>
    </source>
</evidence>
<dbReference type="InterPro" id="IPR035985">
    <property type="entry name" value="Ubiquitin-activating_enz"/>
</dbReference>
<dbReference type="GeneID" id="25304855"/>
<keyword evidence="6 9" id="KW-0862">Zinc</keyword>
<comment type="similarity">
    <text evidence="2 9">Belongs to the ubiquitin-activating E1 family.</text>
</comment>
<evidence type="ECO:0000256" key="4">
    <source>
        <dbReference type="ARBA" id="ARBA00022741"/>
    </source>
</evidence>
<dbReference type="OrthoDB" id="10255449at2759"/>
<dbReference type="GO" id="GO:0031510">
    <property type="term" value="C:SUMO activating enzyme complex"/>
    <property type="evidence" value="ECO:0007669"/>
    <property type="project" value="UniProtKB-UniRule"/>
</dbReference>
<evidence type="ECO:0000313" key="19">
    <source>
        <dbReference type="Proteomes" id="UP000053029"/>
    </source>
</evidence>
<sequence length="652" mass="72184">MPRDRYTRQSLGSTQRLVKEVSYSLKMGRAKLGLTLRPKKSRVLLVGAGGIGCELLKNLVLTGFGEIHIIDLDTIDLSNLNRQFLFRQEHIKKPKALVAKDVAQKFNPTVKLFAYHANIKDKQFNLEWFSGFNIVFNALDNMDARRHVNKMCLAVDVPLVESGTTGFKGQVQVIKRGKTACYDCTPKTTPISYPVCTIRSTPSQPIHCIVWAKSYLLPELFGVSEDEAAEMDSSEDTDNAEEIKKLKEEAQALKTIRASMGSNDFAKQVFEKVFKEDIERLVKMEDMWKDKKPPEPLSYDTLEQGVSTTGPEVSQNGQQTWSVVENFVVFKDSLNRLVKRFSQEQATASKSGDLQPTISFDKDDDDTMDFVAAAGNLRAIIFGIEPKSKFDIKQMAGNIIPAIATTNAMVAGLCVLQAFKVLKGDYARTKWLWLGIGSLRTDQLDLPSPECPVCSVAMARVHVDIEKATLGDLVQDVLRTKLGYGEELTVMTEAGVVYDPDLEDNLEKKLSDLNIDDASFVLVKDDDDDQPRVDLQIAIETKKPKDENKVVLLVEKEGEVFEIPRITKKQPAHTDNHAGEDDTNGMVITNGVTSTIALPNGKRKRPLDDEGEEGATPAKKLQGSASGVAKNGDMHAIVIDEDDGALVIADDD</sequence>
<protein>
    <recommendedName>
        <fullName evidence="8 9">Ubiquitin-activating enzyme E1-like</fullName>
    </recommendedName>
</protein>
<dbReference type="RefSeq" id="XP_013286146.1">
    <property type="nucleotide sequence ID" value="XM_013430692.1"/>
</dbReference>
<dbReference type="STRING" id="1442368.A0A0D2GMZ2"/>
<feature type="domain" description="Ubiquitin/SUMO-activating enzyme ubiquitin-like" evidence="17">
    <location>
        <begin position="461"/>
        <end position="542"/>
    </location>
</feature>
<dbReference type="PROSITE" id="PS00865">
    <property type="entry name" value="UBIQUITIN_ACTIVAT_2"/>
    <property type="match status" value="1"/>
</dbReference>
<comment type="subunit">
    <text evidence="9">Heterodimer.</text>
</comment>
<dbReference type="InterPro" id="IPR033127">
    <property type="entry name" value="UBQ-activ_enz_E1_Cys_AS"/>
</dbReference>
<dbReference type="Gene3D" id="3.10.290.20">
    <property type="entry name" value="Ubiquitin-like 2 activating enzyme e1b. Chain: B, domain 3"/>
    <property type="match status" value="1"/>
</dbReference>
<evidence type="ECO:0000256" key="2">
    <source>
        <dbReference type="ARBA" id="ARBA00005673"/>
    </source>
</evidence>
<evidence type="ECO:0000256" key="1">
    <source>
        <dbReference type="ARBA" id="ARBA00004718"/>
    </source>
</evidence>
<feature type="binding site" evidence="11">
    <location>
        <begin position="140"/>
        <end position="145"/>
    </location>
    <ligand>
        <name>ATP</name>
        <dbReference type="ChEBI" id="CHEBI:30616"/>
    </ligand>
</feature>
<evidence type="ECO:0000256" key="9">
    <source>
        <dbReference type="PIRNR" id="PIRNR039133"/>
    </source>
</evidence>
<dbReference type="PANTHER" id="PTHR10953">
    <property type="entry name" value="UBIQUITIN-ACTIVATING ENZYME E1"/>
    <property type="match status" value="1"/>
</dbReference>
<proteinExistence type="inferred from homology"/>
<feature type="binding site" evidence="12">
    <location>
        <position position="184"/>
    </location>
    <ligand>
        <name>Zn(2+)</name>
        <dbReference type="ChEBI" id="CHEBI:29105"/>
    </ligand>
</feature>
<feature type="region of interest" description="Disordered" evidence="14">
    <location>
        <begin position="593"/>
        <end position="633"/>
    </location>
</feature>
<keyword evidence="19" id="KW-1185">Reference proteome</keyword>
<feature type="domain" description="THIF-type NAD/FAD binding fold" evidence="15">
    <location>
        <begin position="37"/>
        <end position="425"/>
    </location>
</feature>
<dbReference type="InterPro" id="IPR042449">
    <property type="entry name" value="Ub-E1_IAD_1"/>
</dbReference>
<reference evidence="18 19" key="1">
    <citation type="submission" date="2015-01" db="EMBL/GenBank/DDBJ databases">
        <title>The Genome Sequence of Fonsecaea pedrosoi CBS 271.37.</title>
        <authorList>
            <consortium name="The Broad Institute Genomics Platform"/>
            <person name="Cuomo C."/>
            <person name="de Hoog S."/>
            <person name="Gorbushina A."/>
            <person name="Stielow B."/>
            <person name="Teixiera M."/>
            <person name="Abouelleil A."/>
            <person name="Chapman S.B."/>
            <person name="Priest M."/>
            <person name="Young S.K."/>
            <person name="Wortman J."/>
            <person name="Nusbaum C."/>
            <person name="Birren B."/>
        </authorList>
    </citation>
    <scope>NUCLEOTIDE SEQUENCE [LARGE SCALE GENOMIC DNA]</scope>
    <source>
        <strain evidence="18 19">CBS 271.37</strain>
    </source>
</reference>
<accession>A0A0D2GMZ2</accession>
<dbReference type="InterPro" id="IPR023318">
    <property type="entry name" value="Ub_act_enz_dom_a_sf"/>
</dbReference>
<evidence type="ECO:0000256" key="14">
    <source>
        <dbReference type="SAM" id="MobiDB-lite"/>
    </source>
</evidence>
<dbReference type="InterPro" id="IPR045886">
    <property type="entry name" value="ThiF/MoeB/HesA"/>
</dbReference>
<evidence type="ECO:0000259" key="17">
    <source>
        <dbReference type="Pfam" id="PF14732"/>
    </source>
</evidence>
<evidence type="ECO:0000313" key="18">
    <source>
        <dbReference type="EMBL" id="KIW82338.1"/>
    </source>
</evidence>
<dbReference type="FunFam" id="3.50.50.80:FF:000004">
    <property type="entry name" value="Ubiquitin-activating enzyme E1-like"/>
    <property type="match status" value="1"/>
</dbReference>
<dbReference type="SUPFAM" id="SSF69572">
    <property type="entry name" value="Activating enzymes of the ubiquitin-like proteins"/>
    <property type="match status" value="1"/>
</dbReference>
<gene>
    <name evidence="18" type="ORF">Z517_05365</name>
</gene>
<dbReference type="VEuPathDB" id="FungiDB:Z517_05365"/>
<dbReference type="InterPro" id="IPR028077">
    <property type="entry name" value="UAE_UbL_dom"/>
</dbReference>
<feature type="active site" description="Glycyl thioester intermediate" evidence="10 13">
    <location>
        <position position="196"/>
    </location>
</feature>
<dbReference type="InterPro" id="IPR030661">
    <property type="entry name" value="Uba2"/>
</dbReference>
<feature type="binding site" evidence="12">
    <location>
        <position position="454"/>
    </location>
    <ligand>
        <name>Zn(2+)</name>
        <dbReference type="ChEBI" id="CHEBI:29105"/>
    </ligand>
</feature>
<feature type="binding site" evidence="11">
    <location>
        <begin position="79"/>
        <end position="82"/>
    </location>
    <ligand>
        <name>ATP</name>
        <dbReference type="ChEBI" id="CHEBI:30616"/>
    </ligand>
</feature>
<dbReference type="PANTHER" id="PTHR10953:SF5">
    <property type="entry name" value="SUMO-ACTIVATING ENZYME SUBUNIT 2"/>
    <property type="match status" value="1"/>
</dbReference>
<evidence type="ECO:0000259" key="16">
    <source>
        <dbReference type="Pfam" id="PF10585"/>
    </source>
</evidence>
<dbReference type="Gene3D" id="3.50.50.80">
    <property type="entry name" value="Ubiquitin-activating enzyme E1, inactive adenylation domain, subdomain 1"/>
    <property type="match status" value="1"/>
</dbReference>
<evidence type="ECO:0000256" key="13">
    <source>
        <dbReference type="PROSITE-ProRule" id="PRU10132"/>
    </source>
</evidence>
<feature type="binding site" evidence="12">
    <location>
        <position position="181"/>
    </location>
    <ligand>
        <name>Zn(2+)</name>
        <dbReference type="ChEBI" id="CHEBI:29105"/>
    </ligand>
</feature>
<keyword evidence="3 9" id="KW-0479">Metal-binding</keyword>
<dbReference type="GO" id="GO:0046872">
    <property type="term" value="F:metal ion binding"/>
    <property type="evidence" value="ECO:0007669"/>
    <property type="project" value="UniProtKB-KW"/>
</dbReference>
<evidence type="ECO:0000256" key="11">
    <source>
        <dbReference type="PIRSR" id="PIRSR039133-2"/>
    </source>
</evidence>
<comment type="pathway">
    <text evidence="1 9">Protein modification; protein sumoylation.</text>
</comment>
<dbReference type="HOGENOM" id="CLU_013325_7_3_1"/>
<dbReference type="GO" id="GO:0005737">
    <property type="term" value="C:cytoplasm"/>
    <property type="evidence" value="ECO:0007669"/>
    <property type="project" value="TreeGrafter"/>
</dbReference>
<evidence type="ECO:0000256" key="6">
    <source>
        <dbReference type="ARBA" id="ARBA00022833"/>
    </source>
</evidence>
<keyword evidence="4 9" id="KW-0547">Nucleotide-binding</keyword>
<dbReference type="EMBL" id="KN846971">
    <property type="protein sequence ID" value="KIW82338.1"/>
    <property type="molecule type" value="Genomic_DNA"/>
</dbReference>
<dbReference type="InterPro" id="IPR019572">
    <property type="entry name" value="UBA_E1_SCCH"/>
</dbReference>
<organism evidence="18 19">
    <name type="scientific">Fonsecaea pedrosoi CBS 271.37</name>
    <dbReference type="NCBI Taxonomy" id="1442368"/>
    <lineage>
        <taxon>Eukaryota</taxon>
        <taxon>Fungi</taxon>
        <taxon>Dikarya</taxon>
        <taxon>Ascomycota</taxon>
        <taxon>Pezizomycotina</taxon>
        <taxon>Eurotiomycetes</taxon>
        <taxon>Chaetothyriomycetidae</taxon>
        <taxon>Chaetothyriales</taxon>
        <taxon>Herpotrichiellaceae</taxon>
        <taxon>Fonsecaea</taxon>
    </lineage>
</organism>
<dbReference type="Proteomes" id="UP000053029">
    <property type="component" value="Unassembled WGS sequence"/>
</dbReference>
<evidence type="ECO:0000256" key="5">
    <source>
        <dbReference type="ARBA" id="ARBA00022786"/>
    </source>
</evidence>
<dbReference type="AlphaFoldDB" id="A0A0D2GMZ2"/>
<dbReference type="InterPro" id="IPR000594">
    <property type="entry name" value="ThiF_NAD_FAD-bd"/>
</dbReference>
<dbReference type="Pfam" id="PF00899">
    <property type="entry name" value="ThiF"/>
    <property type="match status" value="1"/>
</dbReference>
<dbReference type="Pfam" id="PF14732">
    <property type="entry name" value="UAE_UbL"/>
    <property type="match status" value="1"/>
</dbReference>
<evidence type="ECO:0000256" key="8">
    <source>
        <dbReference type="ARBA" id="ARBA00073512"/>
    </source>
</evidence>
<feature type="binding site" evidence="11">
    <location>
        <begin position="47"/>
        <end position="52"/>
    </location>
    <ligand>
        <name>ATP</name>
        <dbReference type="ChEBI" id="CHEBI:30616"/>
    </ligand>
</feature>
<keyword evidence="7 9" id="KW-0067">ATP-binding</keyword>
<feature type="domain" description="Ubiquitin-activating enzyme SCCH" evidence="16">
    <location>
        <begin position="331"/>
        <end position="393"/>
    </location>
</feature>
<evidence type="ECO:0000256" key="7">
    <source>
        <dbReference type="ARBA" id="ARBA00022840"/>
    </source>
</evidence>
<dbReference type="Pfam" id="PF10585">
    <property type="entry name" value="UBA_E1_SCCH"/>
    <property type="match status" value="1"/>
</dbReference>
<dbReference type="GO" id="GO:0019948">
    <property type="term" value="F:SUMO activating enzyme activity"/>
    <property type="evidence" value="ECO:0007669"/>
    <property type="project" value="UniProtKB-UniRule"/>
</dbReference>
<dbReference type="PIRSF" id="PIRSF039133">
    <property type="entry name" value="SUMO_E1B"/>
    <property type="match status" value="1"/>
</dbReference>
<name>A0A0D2GMZ2_9EURO</name>
<evidence type="ECO:0000256" key="3">
    <source>
        <dbReference type="ARBA" id="ARBA00022723"/>
    </source>
</evidence>
<dbReference type="GO" id="GO:0016925">
    <property type="term" value="P:protein sumoylation"/>
    <property type="evidence" value="ECO:0007669"/>
    <property type="project" value="UniProtKB-UniRule"/>
</dbReference>